<dbReference type="RefSeq" id="WP_126538465.1">
    <property type="nucleotide sequence ID" value="NZ_BSPM01000009.1"/>
</dbReference>
<name>A0A4R6RBN1_9HYPH</name>
<keyword evidence="1" id="KW-0597">Phosphoprotein</keyword>
<dbReference type="Proteomes" id="UP000294547">
    <property type="component" value="Unassembled WGS sequence"/>
</dbReference>
<dbReference type="Gene3D" id="3.40.50.2300">
    <property type="match status" value="1"/>
</dbReference>
<protein>
    <submittedName>
        <fullName evidence="3">Response regulator receiver domain-containing protein</fullName>
    </submittedName>
</protein>
<evidence type="ECO:0000313" key="4">
    <source>
        <dbReference type="Proteomes" id="UP000294547"/>
    </source>
</evidence>
<evidence type="ECO:0000313" key="3">
    <source>
        <dbReference type="EMBL" id="TDP83482.1"/>
    </source>
</evidence>
<dbReference type="InterPro" id="IPR001789">
    <property type="entry name" value="Sig_transdc_resp-reg_receiver"/>
</dbReference>
<dbReference type="OrthoDB" id="9180348at2"/>
<dbReference type="SUPFAM" id="SSF52172">
    <property type="entry name" value="CheY-like"/>
    <property type="match status" value="1"/>
</dbReference>
<keyword evidence="4" id="KW-1185">Reference proteome</keyword>
<evidence type="ECO:0000256" key="1">
    <source>
        <dbReference type="PROSITE-ProRule" id="PRU00169"/>
    </source>
</evidence>
<accession>A0A4R6RBN1</accession>
<comment type="caution">
    <text evidence="3">The sequence shown here is derived from an EMBL/GenBank/DDBJ whole genome shotgun (WGS) entry which is preliminary data.</text>
</comment>
<feature type="domain" description="Response regulatory" evidence="2">
    <location>
        <begin position="125"/>
        <end position="241"/>
    </location>
</feature>
<sequence length="241" mass="25992">MDGHVEAIAKLLEALAPLARVAFAVFVVWKFKPLIEKLLVSGRMEIEIAGQKLSVAQVTANNGENISDLQARLAKLEAAVAGKSNDVAAPQGETVDFVEGNDNGSVEIVLPFPAPAREAEASSKRILWVDDEPGNNAFLVERFVAEGHIVEISRSTEDALNRLAKARYDRIISDLGRIERGVDRPLAGRDFAAEVRRMKIDTPILIFGAARAYAMRNELIAAGATAVTTSGVDVVKFVDEG</sequence>
<gene>
    <name evidence="3" type="ORF">EDD54_3444</name>
</gene>
<proteinExistence type="predicted"/>
<dbReference type="InterPro" id="IPR011006">
    <property type="entry name" value="CheY-like_superfamily"/>
</dbReference>
<dbReference type="Pfam" id="PF00072">
    <property type="entry name" value="Response_reg"/>
    <property type="match status" value="1"/>
</dbReference>
<evidence type="ECO:0000259" key="2">
    <source>
        <dbReference type="PROSITE" id="PS50110"/>
    </source>
</evidence>
<organism evidence="3 4">
    <name type="scientific">Oharaeibacter diazotrophicus</name>
    <dbReference type="NCBI Taxonomy" id="1920512"/>
    <lineage>
        <taxon>Bacteria</taxon>
        <taxon>Pseudomonadati</taxon>
        <taxon>Pseudomonadota</taxon>
        <taxon>Alphaproteobacteria</taxon>
        <taxon>Hyphomicrobiales</taxon>
        <taxon>Pleomorphomonadaceae</taxon>
        <taxon>Oharaeibacter</taxon>
    </lineage>
</organism>
<dbReference type="CDD" id="cd00156">
    <property type="entry name" value="REC"/>
    <property type="match status" value="1"/>
</dbReference>
<reference evidence="3 4" key="1">
    <citation type="submission" date="2019-03" db="EMBL/GenBank/DDBJ databases">
        <title>Genomic Encyclopedia of Type Strains, Phase IV (KMG-IV): sequencing the most valuable type-strain genomes for metagenomic binning, comparative biology and taxonomic classification.</title>
        <authorList>
            <person name="Goeker M."/>
        </authorList>
    </citation>
    <scope>NUCLEOTIDE SEQUENCE [LARGE SCALE GENOMIC DNA]</scope>
    <source>
        <strain evidence="3 4">DSM 102969</strain>
    </source>
</reference>
<dbReference type="AlphaFoldDB" id="A0A4R6RBN1"/>
<dbReference type="EMBL" id="SNXY01000009">
    <property type="protein sequence ID" value="TDP83482.1"/>
    <property type="molecule type" value="Genomic_DNA"/>
</dbReference>
<dbReference type="GO" id="GO:0000160">
    <property type="term" value="P:phosphorelay signal transduction system"/>
    <property type="evidence" value="ECO:0007669"/>
    <property type="project" value="InterPro"/>
</dbReference>
<dbReference type="PROSITE" id="PS50110">
    <property type="entry name" value="RESPONSE_REGULATORY"/>
    <property type="match status" value="1"/>
</dbReference>
<feature type="modified residue" description="4-aspartylphosphate" evidence="1">
    <location>
        <position position="174"/>
    </location>
</feature>